<reference evidence="7" key="2">
    <citation type="journal article" date="2022" name="Microb. Genom.">
        <title>A chromosome-scale genome assembly of the tomato pathogen Cladosporium fulvum reveals a compartmentalized genome architecture and the presence of a dispensable chromosome.</title>
        <authorList>
            <person name="Zaccaron A.Z."/>
            <person name="Chen L.H."/>
            <person name="Samaras A."/>
            <person name="Stergiopoulos I."/>
        </authorList>
    </citation>
    <scope>NUCLEOTIDE SEQUENCE</scope>
    <source>
        <strain evidence="7">Race5_Kim</strain>
    </source>
</reference>
<organism evidence="7 8">
    <name type="scientific">Passalora fulva</name>
    <name type="common">Tomato leaf mold</name>
    <name type="synonym">Cladosporium fulvum</name>
    <dbReference type="NCBI Taxonomy" id="5499"/>
    <lineage>
        <taxon>Eukaryota</taxon>
        <taxon>Fungi</taxon>
        <taxon>Dikarya</taxon>
        <taxon>Ascomycota</taxon>
        <taxon>Pezizomycotina</taxon>
        <taxon>Dothideomycetes</taxon>
        <taxon>Dothideomycetidae</taxon>
        <taxon>Mycosphaerellales</taxon>
        <taxon>Mycosphaerellaceae</taxon>
        <taxon>Fulvia</taxon>
    </lineage>
</organism>
<dbReference type="KEGG" id="ffu:CLAFUR5_12391"/>
<dbReference type="InterPro" id="IPR050911">
    <property type="entry name" value="DRAM/TMEM150_Autophagy_Mod"/>
</dbReference>
<dbReference type="PANTHER" id="PTHR21324">
    <property type="entry name" value="FASTING-INDUCIBLE INTEGRAL MEMBRANE PROTEIN TM6P1-RELATED"/>
    <property type="match status" value="1"/>
</dbReference>
<dbReference type="OrthoDB" id="10032492at2759"/>
<proteinExistence type="predicted"/>
<name>A0A9Q8PIE7_PASFU</name>
<evidence type="ECO:0000256" key="5">
    <source>
        <dbReference type="SAM" id="Phobius"/>
    </source>
</evidence>
<feature type="transmembrane region" description="Helical" evidence="5">
    <location>
        <begin position="20"/>
        <end position="42"/>
    </location>
</feature>
<evidence type="ECO:0000313" key="7">
    <source>
        <dbReference type="EMBL" id="UJO23038.1"/>
    </source>
</evidence>
<dbReference type="EMBL" id="CP090172">
    <property type="protein sequence ID" value="UJO23038.1"/>
    <property type="molecule type" value="Genomic_DNA"/>
</dbReference>
<feature type="transmembrane region" description="Helical" evidence="5">
    <location>
        <begin position="183"/>
        <end position="203"/>
    </location>
</feature>
<accession>A0A9Q8PIE7</accession>
<dbReference type="GeneID" id="71992269"/>
<keyword evidence="4 5" id="KW-0472">Membrane</keyword>
<feature type="transmembrane region" description="Helical" evidence="5">
    <location>
        <begin position="115"/>
        <end position="135"/>
    </location>
</feature>
<feature type="transmembrane region" description="Helical" evidence="5">
    <location>
        <begin position="215"/>
        <end position="236"/>
    </location>
</feature>
<keyword evidence="3 5" id="KW-1133">Transmembrane helix</keyword>
<evidence type="ECO:0000256" key="1">
    <source>
        <dbReference type="ARBA" id="ARBA00004127"/>
    </source>
</evidence>
<keyword evidence="2 5" id="KW-0812">Transmembrane</keyword>
<feature type="transmembrane region" description="Helical" evidence="5">
    <location>
        <begin position="141"/>
        <end position="162"/>
    </location>
</feature>
<dbReference type="Proteomes" id="UP000756132">
    <property type="component" value="Chromosome 10"/>
</dbReference>
<evidence type="ECO:0000256" key="4">
    <source>
        <dbReference type="ARBA" id="ARBA00023136"/>
    </source>
</evidence>
<dbReference type="Pfam" id="PF10277">
    <property type="entry name" value="Frag1"/>
    <property type="match status" value="1"/>
</dbReference>
<dbReference type="RefSeq" id="XP_047767404.1">
    <property type="nucleotide sequence ID" value="XM_047911539.1"/>
</dbReference>
<evidence type="ECO:0000313" key="8">
    <source>
        <dbReference type="Proteomes" id="UP000756132"/>
    </source>
</evidence>
<evidence type="ECO:0000259" key="6">
    <source>
        <dbReference type="Pfam" id="PF10277"/>
    </source>
</evidence>
<gene>
    <name evidence="7" type="ORF">CLAFUR5_12391</name>
</gene>
<dbReference type="AlphaFoldDB" id="A0A9Q8PIE7"/>
<evidence type="ECO:0000256" key="3">
    <source>
        <dbReference type="ARBA" id="ARBA00022989"/>
    </source>
</evidence>
<protein>
    <recommendedName>
        <fullName evidence="6">CWH43-like N-terminal domain-containing protein</fullName>
    </recommendedName>
</protein>
<dbReference type="GO" id="GO:0012505">
    <property type="term" value="C:endomembrane system"/>
    <property type="evidence" value="ECO:0007669"/>
    <property type="project" value="UniProtKB-SubCell"/>
</dbReference>
<sequence>MAGLRLVIADSPRLGSVPCWYIPILSGISWLFTLLTMPSGWLSTNSPHYSEMKANQRYAYISDIGASPWGKPIFITGATNTVMSFGIAFGVERWLRHRGLLLHASSATSTTLSTLRSIFTVAGASGLILLTIFDVKRHNNTHFICLGVFLGGYLLAETFMALEKRRLWRKYPDNTYIRRSFHIKVSFVAIELALAAVFGIFNLSNNSALLDCSVIVEWTLALLFSFSISSFEVDFLPVPLRGRERATSLESDIDQARLVEDIEKMCHLEMASVRKPEGAVRREARHLRASEPVRVWRVQSFIWPEYGSRHYLKL</sequence>
<feature type="transmembrane region" description="Helical" evidence="5">
    <location>
        <begin position="73"/>
        <end position="95"/>
    </location>
</feature>
<keyword evidence="8" id="KW-1185">Reference proteome</keyword>
<feature type="domain" description="CWH43-like N-terminal" evidence="6">
    <location>
        <begin position="19"/>
        <end position="237"/>
    </location>
</feature>
<dbReference type="PANTHER" id="PTHR21324:SF2">
    <property type="entry name" value="EG:22E5.9 PROTEIN"/>
    <property type="match status" value="1"/>
</dbReference>
<evidence type="ECO:0000256" key="2">
    <source>
        <dbReference type="ARBA" id="ARBA00022692"/>
    </source>
</evidence>
<dbReference type="InterPro" id="IPR019402">
    <property type="entry name" value="CWH43_N"/>
</dbReference>
<reference evidence="7" key="1">
    <citation type="submission" date="2021-12" db="EMBL/GenBank/DDBJ databases">
        <authorList>
            <person name="Zaccaron A."/>
            <person name="Stergiopoulos I."/>
        </authorList>
    </citation>
    <scope>NUCLEOTIDE SEQUENCE</scope>
    <source>
        <strain evidence="7">Race5_Kim</strain>
    </source>
</reference>
<comment type="subcellular location">
    <subcellularLocation>
        <location evidence="1">Endomembrane system</location>
        <topology evidence="1">Multi-pass membrane protein</topology>
    </subcellularLocation>
</comment>
<dbReference type="GO" id="GO:0005886">
    <property type="term" value="C:plasma membrane"/>
    <property type="evidence" value="ECO:0007669"/>
    <property type="project" value="TreeGrafter"/>
</dbReference>